<dbReference type="GO" id="GO:0016791">
    <property type="term" value="F:phosphatase activity"/>
    <property type="evidence" value="ECO:0007669"/>
    <property type="project" value="TreeGrafter"/>
</dbReference>
<accession>A0A0U1HSS1</accession>
<dbReference type="InterPro" id="IPR006379">
    <property type="entry name" value="HAD-SF_hydro_IIB"/>
</dbReference>
<gene>
    <name evidence="3" type="primary">ybjI_1</name>
    <name evidence="3" type="ORF">ERS008555_01979</name>
</gene>
<dbReference type="AlphaFoldDB" id="A0A0U1HSS1"/>
<dbReference type="Pfam" id="PF08282">
    <property type="entry name" value="Hydrolase_3"/>
    <property type="match status" value="1"/>
</dbReference>
<organism evidence="3 4">
    <name type="scientific">Yersinia rohdei</name>
    <dbReference type="NCBI Taxonomy" id="29485"/>
    <lineage>
        <taxon>Bacteria</taxon>
        <taxon>Pseudomonadati</taxon>
        <taxon>Pseudomonadota</taxon>
        <taxon>Gammaproteobacteria</taxon>
        <taxon>Enterobacterales</taxon>
        <taxon>Yersiniaceae</taxon>
        <taxon>Yersinia</taxon>
    </lineage>
</organism>
<dbReference type="GO" id="GO:0000287">
    <property type="term" value="F:magnesium ion binding"/>
    <property type="evidence" value="ECO:0007669"/>
    <property type="project" value="UniProtKB-ARBA"/>
</dbReference>
<dbReference type="InterPro" id="IPR036412">
    <property type="entry name" value="HAD-like_sf"/>
</dbReference>
<evidence type="ECO:0000313" key="3">
    <source>
        <dbReference type="EMBL" id="CQI90172.1"/>
    </source>
</evidence>
<protein>
    <submittedName>
        <fullName evidence="3">Putative hydrolase</fullName>
        <ecNumber evidence="3">3.1.3.-</ecNumber>
    </submittedName>
</protein>
<evidence type="ECO:0000313" key="4">
    <source>
        <dbReference type="Proteomes" id="UP000042054"/>
    </source>
</evidence>
<dbReference type="PANTHER" id="PTHR10000:SF53">
    <property type="entry name" value="5-AMINO-6-(5-PHOSPHO-D-RIBITYLAMINO)URACIL PHOSPHATASE YBJI-RELATED"/>
    <property type="match status" value="1"/>
</dbReference>
<evidence type="ECO:0000256" key="2">
    <source>
        <dbReference type="ARBA" id="ARBA00022801"/>
    </source>
</evidence>
<dbReference type="NCBIfam" id="TIGR01484">
    <property type="entry name" value="HAD-SF-IIB"/>
    <property type="match status" value="1"/>
</dbReference>
<dbReference type="EC" id="3.1.3.-" evidence="3"/>
<sequence>MMQYRARLDHLSNLLVIMPLVTAVEHQPNHVHGDRMIKLIITDLDGTFLNSQGDYDRELFAKVGMLMAEKGVHFAACTGKQCERVEELFGEFSRDLWIVGDSATRIKYNGEYLFQSLIRNELGLRIINRLQEINPHHVVIACTPEGAIISANVPARLKDKIRNSYTNLTQVEDLASLQSDFVKITVYDEKGHCPQTRQGLVPFDNDVYIVVSEASWIDIADYGVHKGTTVQKLQEILQVGRQETMAFGDGYNDIELLAEAEYSFAMRNAFEETKAAANYITGTNDESAVQKTICRLLSLQS</sequence>
<dbReference type="Gene3D" id="3.40.50.1000">
    <property type="entry name" value="HAD superfamily/HAD-like"/>
    <property type="match status" value="1"/>
</dbReference>
<dbReference type="PANTHER" id="PTHR10000">
    <property type="entry name" value="PHOSPHOSERINE PHOSPHATASE"/>
    <property type="match status" value="1"/>
</dbReference>
<dbReference type="EMBL" id="CTKE01000008">
    <property type="protein sequence ID" value="CQI90172.1"/>
    <property type="molecule type" value="Genomic_DNA"/>
</dbReference>
<dbReference type="InterPro" id="IPR023214">
    <property type="entry name" value="HAD_sf"/>
</dbReference>
<keyword evidence="2 3" id="KW-0378">Hydrolase</keyword>
<dbReference type="SFLD" id="SFLDG01140">
    <property type="entry name" value="C2.B:_Phosphomannomutase_and_P"/>
    <property type="match status" value="1"/>
</dbReference>
<proteinExistence type="predicted"/>
<evidence type="ECO:0000256" key="1">
    <source>
        <dbReference type="ARBA" id="ARBA00022723"/>
    </source>
</evidence>
<dbReference type="Gene3D" id="3.30.1240.10">
    <property type="match status" value="1"/>
</dbReference>
<dbReference type="Proteomes" id="UP000042054">
    <property type="component" value="Unassembled WGS sequence"/>
</dbReference>
<dbReference type="GO" id="GO:0005829">
    <property type="term" value="C:cytosol"/>
    <property type="evidence" value="ECO:0007669"/>
    <property type="project" value="TreeGrafter"/>
</dbReference>
<name>A0A0U1HSS1_YERRO</name>
<reference evidence="3 4" key="1">
    <citation type="submission" date="2015-03" db="EMBL/GenBank/DDBJ databases">
        <authorList>
            <person name="Murphy D."/>
        </authorList>
    </citation>
    <scope>NUCLEOTIDE SEQUENCE [LARGE SCALE GENOMIC DNA]</scope>
    <source>
        <strain evidence="3 4">68/02</strain>
    </source>
</reference>
<dbReference type="SUPFAM" id="SSF56784">
    <property type="entry name" value="HAD-like"/>
    <property type="match status" value="1"/>
</dbReference>
<keyword evidence="1" id="KW-0479">Metal-binding</keyword>
<dbReference type="PROSITE" id="PS01229">
    <property type="entry name" value="COF_2"/>
    <property type="match status" value="1"/>
</dbReference>
<dbReference type="SFLD" id="SFLDS00003">
    <property type="entry name" value="Haloacid_Dehalogenase"/>
    <property type="match status" value="1"/>
</dbReference>